<dbReference type="Proteomes" id="UP001499910">
    <property type="component" value="Unassembled WGS sequence"/>
</dbReference>
<organism evidence="1 2">
    <name type="scientific">[Roseibacterium] beibuensis</name>
    <dbReference type="NCBI Taxonomy" id="1193142"/>
    <lineage>
        <taxon>Bacteria</taxon>
        <taxon>Pseudomonadati</taxon>
        <taxon>Pseudomonadota</taxon>
        <taxon>Alphaproteobacteria</taxon>
        <taxon>Rhodobacterales</taxon>
        <taxon>Roseobacteraceae</taxon>
        <taxon>Roseicyclus</taxon>
    </lineage>
</organism>
<dbReference type="PANTHER" id="PTHR38657:SF1">
    <property type="entry name" value="SLR1343 PROTEIN"/>
    <property type="match status" value="1"/>
</dbReference>
<accession>A0ABP9LEX4</accession>
<dbReference type="InterPro" id="IPR052551">
    <property type="entry name" value="UV-DNA_repair_photolyase"/>
</dbReference>
<name>A0ABP9LEX4_9RHOB</name>
<sequence>MSDTPRLILVLGDQLSPELSALAEADKSRDVVVMAEVADEASYVPHHPKKIAFLFAAMRKFAAQLREDGWQVRYTRLDDAGNTGSIPGELLRRAEDTGAKEVLATEPGEFRLIAALEECPIPVHQFPDTRFLASHTEFEEWAEGRKDLRMEWFYREMRRKTGLLMDGDKPEGGKWNYDHNNRKPAPDKITFGGPMQFTPDDTVEEVLDLVERRFDNNFGTLRPFWFATDRGQARQALSHFIRNALPDFGDYQDAMLVENRFLYHSVISMYLNAGLLTWQEICEAAEDAYKNGDAPLNAVEGFIRQIIGWREYMRGIHFREGPDYTRRNWLNHQRKLPGFYWDAQTDMLCVAKAVEQTRDEAYAHHIQRLMVTGNFALLAGIDPHEVHEWYLAVYADAYEWVEAPNVIGMSQFADGGIVGSKPYVSGGNYINKMSNYCKGCAYDVATKTGEKACPFNYLFWAFLHRHRDRFGKNPRMAQMYRTWSRMSDEKRQATLDSAEAFLDRMSRGDRI</sequence>
<gene>
    <name evidence="1" type="primary">cryB</name>
    <name evidence="1" type="ORF">GCM10023209_26910</name>
</gene>
<protein>
    <submittedName>
        <fullName evidence="1">Cryptochrome/photolyase CryB</fullName>
    </submittedName>
</protein>
<dbReference type="EMBL" id="BAABHW010000004">
    <property type="protein sequence ID" value="GAA5077070.1"/>
    <property type="molecule type" value="Genomic_DNA"/>
</dbReference>
<dbReference type="InterPro" id="IPR007357">
    <property type="entry name" value="PhrB-like"/>
</dbReference>
<keyword evidence="2" id="KW-1185">Reference proteome</keyword>
<dbReference type="Gene3D" id="1.10.10.1710">
    <property type="entry name" value="Deoxyribodipyrimidine photolyase-related"/>
    <property type="match status" value="1"/>
</dbReference>
<dbReference type="RefSeq" id="WP_259549753.1">
    <property type="nucleotide sequence ID" value="NZ_BAABHW010000004.1"/>
</dbReference>
<dbReference type="Gene3D" id="1.25.40.80">
    <property type="match status" value="1"/>
</dbReference>
<evidence type="ECO:0000313" key="1">
    <source>
        <dbReference type="EMBL" id="GAA5077070.1"/>
    </source>
</evidence>
<reference evidence="2" key="1">
    <citation type="journal article" date="2019" name="Int. J. Syst. Evol. Microbiol.">
        <title>The Global Catalogue of Microorganisms (GCM) 10K type strain sequencing project: providing services to taxonomists for standard genome sequencing and annotation.</title>
        <authorList>
            <consortium name="The Broad Institute Genomics Platform"/>
            <consortium name="The Broad Institute Genome Sequencing Center for Infectious Disease"/>
            <person name="Wu L."/>
            <person name="Ma J."/>
        </authorList>
    </citation>
    <scope>NUCLEOTIDE SEQUENCE [LARGE SCALE GENOMIC DNA]</scope>
    <source>
        <strain evidence="2">JCM 18015</strain>
    </source>
</reference>
<evidence type="ECO:0000313" key="2">
    <source>
        <dbReference type="Proteomes" id="UP001499910"/>
    </source>
</evidence>
<dbReference type="SUPFAM" id="SSF48173">
    <property type="entry name" value="Cryptochrome/photolyase FAD-binding domain"/>
    <property type="match status" value="1"/>
</dbReference>
<dbReference type="Gene3D" id="1.10.579.10">
    <property type="entry name" value="DNA Cyclobutane Dipyrimidine Photolyase, subunit A, domain 3"/>
    <property type="match status" value="1"/>
</dbReference>
<proteinExistence type="predicted"/>
<comment type="caution">
    <text evidence="1">The sequence shown here is derived from an EMBL/GenBank/DDBJ whole genome shotgun (WGS) entry which is preliminary data.</text>
</comment>
<dbReference type="Gene3D" id="3.40.50.620">
    <property type="entry name" value="HUPs"/>
    <property type="match status" value="1"/>
</dbReference>
<dbReference type="PANTHER" id="PTHR38657">
    <property type="entry name" value="SLR1343 PROTEIN"/>
    <property type="match status" value="1"/>
</dbReference>
<dbReference type="InterPro" id="IPR014729">
    <property type="entry name" value="Rossmann-like_a/b/a_fold"/>
</dbReference>
<dbReference type="Pfam" id="PF04244">
    <property type="entry name" value="DPRP"/>
    <property type="match status" value="1"/>
</dbReference>
<dbReference type="InterPro" id="IPR036134">
    <property type="entry name" value="Crypto/Photolyase_FAD-like_sf"/>
</dbReference>